<protein>
    <submittedName>
        <fullName evidence="4">DUF5641 domain-containing protein</fullName>
    </submittedName>
</protein>
<sequence>MIELELARLCITQLEKEIELEKLRRQRCGGSDQSEQADIANTRYGLLVNLGSNSDNKDVGVLKGKISTEYNAARISYASTSDYNAPICSSSCLECFSNHFLDQCQKFKDKNVSGRKEFVLRHKLCNEKLEDKFEQLYSTRFKDPLSRTSSMSVEDRIALSESAYGVAESTRPENVSRQVHYPFLLTKSKKVLMDESSGDLVLVNNVGSPRSLWPKAIVEKVSYGSDGQVRTVKLRTANEETVRDVRSLCLLEGAGCLTTTTLDSGRGARFGRSVKCDL</sequence>
<proteinExistence type="predicted"/>
<evidence type="ECO:0000313" key="2">
    <source>
        <dbReference type="EMBL" id="VDP74530.1"/>
    </source>
</evidence>
<evidence type="ECO:0000313" key="4">
    <source>
        <dbReference type="WBParaSite" id="SCUD_0002116101-mRNA-1"/>
    </source>
</evidence>
<evidence type="ECO:0000259" key="1">
    <source>
        <dbReference type="Pfam" id="PF18701"/>
    </source>
</evidence>
<organism evidence="4">
    <name type="scientific">Schistosoma curassoni</name>
    <dbReference type="NCBI Taxonomy" id="6186"/>
    <lineage>
        <taxon>Eukaryota</taxon>
        <taxon>Metazoa</taxon>
        <taxon>Spiralia</taxon>
        <taxon>Lophotrochozoa</taxon>
        <taxon>Platyhelminthes</taxon>
        <taxon>Trematoda</taxon>
        <taxon>Digenea</taxon>
        <taxon>Strigeidida</taxon>
        <taxon>Schistosomatoidea</taxon>
        <taxon>Schistosomatidae</taxon>
        <taxon>Schistosoma</taxon>
    </lineage>
</organism>
<gene>
    <name evidence="2" type="ORF">SCUD_LOCUS21155</name>
</gene>
<keyword evidence="3" id="KW-1185">Reference proteome</keyword>
<name>A0A183L1F9_9TREM</name>
<dbReference type="AlphaFoldDB" id="A0A183L1F9"/>
<reference evidence="2 3" key="2">
    <citation type="submission" date="2018-11" db="EMBL/GenBank/DDBJ databases">
        <authorList>
            <consortium name="Pathogen Informatics"/>
        </authorList>
    </citation>
    <scope>NUCLEOTIDE SEQUENCE [LARGE SCALE GENOMIC DNA]</scope>
    <source>
        <strain evidence="2">Dakar</strain>
        <strain evidence="3">Dakar, Senegal</strain>
    </source>
</reference>
<accession>A0A183L1F9</accession>
<reference evidence="4" key="1">
    <citation type="submission" date="2016-06" db="UniProtKB">
        <authorList>
            <consortium name="WormBaseParasite"/>
        </authorList>
    </citation>
    <scope>IDENTIFICATION</scope>
</reference>
<evidence type="ECO:0000313" key="3">
    <source>
        <dbReference type="Proteomes" id="UP000279833"/>
    </source>
</evidence>
<feature type="domain" description="DUF5641" evidence="1">
    <location>
        <begin position="196"/>
        <end position="251"/>
    </location>
</feature>
<dbReference type="Proteomes" id="UP000279833">
    <property type="component" value="Unassembled WGS sequence"/>
</dbReference>
<dbReference type="WBParaSite" id="SCUD_0002116101-mRNA-1">
    <property type="protein sequence ID" value="SCUD_0002116101-mRNA-1"/>
    <property type="gene ID" value="SCUD_0002116101"/>
</dbReference>
<dbReference type="EMBL" id="UZAK01045911">
    <property type="protein sequence ID" value="VDP74530.1"/>
    <property type="molecule type" value="Genomic_DNA"/>
</dbReference>
<dbReference type="Pfam" id="PF18701">
    <property type="entry name" value="DUF5641"/>
    <property type="match status" value="1"/>
</dbReference>
<dbReference type="InterPro" id="IPR040676">
    <property type="entry name" value="DUF5641"/>
</dbReference>
<dbReference type="STRING" id="6186.A0A183L1F9"/>